<accession>A0ABY4JTM5</accession>
<evidence type="ECO:0000256" key="5">
    <source>
        <dbReference type="SAM" id="MobiDB-lite"/>
    </source>
</evidence>
<evidence type="ECO:0000313" key="6">
    <source>
        <dbReference type="EMBL" id="UPM55670.1"/>
    </source>
</evidence>
<dbReference type="PIRSF" id="PIRSF006806">
    <property type="entry name" value="FTHF_cligase"/>
    <property type="match status" value="1"/>
</dbReference>
<evidence type="ECO:0000313" key="7">
    <source>
        <dbReference type="Proteomes" id="UP000830639"/>
    </source>
</evidence>
<name>A0ABY4JTM5_9BACI</name>
<keyword evidence="3 4" id="KW-0067">ATP-binding</keyword>
<dbReference type="SUPFAM" id="SSF100950">
    <property type="entry name" value="NagB/RpiA/CoA transferase-like"/>
    <property type="match status" value="1"/>
</dbReference>
<reference evidence="6 7" key="1">
    <citation type="submission" date="2022-04" db="EMBL/GenBank/DDBJ databases">
        <title>Mechanism of arsenic methylation and mitigation arsenic toxicity by Bacillus sp. LH14 from an Arsenic-Contaminated Paddy Soil.</title>
        <authorList>
            <person name="Wang D."/>
        </authorList>
    </citation>
    <scope>NUCLEOTIDE SEQUENCE [LARGE SCALE GENOMIC DNA]</scope>
    <source>
        <strain evidence="6 7">LH14</strain>
    </source>
</reference>
<protein>
    <recommendedName>
        <fullName evidence="4">5-formyltetrahydrofolate cyclo-ligase</fullName>
        <ecNumber evidence="4">6.3.3.2</ecNumber>
    </recommendedName>
</protein>
<dbReference type="RefSeq" id="WP_248268661.1">
    <property type="nucleotide sequence ID" value="NZ_CP096034.1"/>
</dbReference>
<dbReference type="EC" id="6.3.3.2" evidence="4"/>
<organism evidence="6 7">
    <name type="scientific">Gottfriedia acidiceleris</name>
    <dbReference type="NCBI Taxonomy" id="371036"/>
    <lineage>
        <taxon>Bacteria</taxon>
        <taxon>Bacillati</taxon>
        <taxon>Bacillota</taxon>
        <taxon>Bacilli</taxon>
        <taxon>Bacillales</taxon>
        <taxon>Bacillaceae</taxon>
        <taxon>Gottfriedia</taxon>
    </lineage>
</organism>
<feature type="region of interest" description="Disordered" evidence="5">
    <location>
        <begin position="1"/>
        <end position="23"/>
    </location>
</feature>
<dbReference type="PANTHER" id="PTHR23407">
    <property type="entry name" value="ATPASE INHIBITOR/5-FORMYLTETRAHYDROFOLATE CYCLO-LIGASE"/>
    <property type="match status" value="1"/>
</dbReference>
<dbReference type="Gene3D" id="3.40.50.10420">
    <property type="entry name" value="NagB/RpiA/CoA transferase-like"/>
    <property type="match status" value="1"/>
</dbReference>
<dbReference type="Proteomes" id="UP000830639">
    <property type="component" value="Chromosome"/>
</dbReference>
<dbReference type="GO" id="GO:0030272">
    <property type="term" value="F:5-formyltetrahydrofolate cyclo-ligase activity"/>
    <property type="evidence" value="ECO:0007669"/>
    <property type="project" value="UniProtKB-EC"/>
</dbReference>
<dbReference type="NCBIfam" id="TIGR02727">
    <property type="entry name" value="MTHFS_bact"/>
    <property type="match status" value="1"/>
</dbReference>
<gene>
    <name evidence="6" type="ORF">MY490_07515</name>
</gene>
<dbReference type="InterPro" id="IPR002698">
    <property type="entry name" value="FTHF_cligase"/>
</dbReference>
<sequence>MEKKEIRNSMMKNLKNISASERDEKSKQIIEKLLNTEQMKSADIIATTMPMEHEINTKYLITACWKKNKSVVVPKCNHETRKMHFYKINSFDDLKKGYFGIQEPIEEKCVEIRKELIDLIIVPGVAYTKNGERLGYGGGYYDRYLEDYNKQLLALAYDIQIIDELPIEKHDIKMPLVLTESRIIEVI</sequence>
<dbReference type="Pfam" id="PF01812">
    <property type="entry name" value="5-FTHF_cyc-lig"/>
    <property type="match status" value="1"/>
</dbReference>
<comment type="cofactor">
    <cofactor evidence="4">
        <name>Mg(2+)</name>
        <dbReference type="ChEBI" id="CHEBI:18420"/>
    </cofactor>
</comment>
<evidence type="ECO:0000256" key="1">
    <source>
        <dbReference type="ARBA" id="ARBA00010638"/>
    </source>
</evidence>
<evidence type="ECO:0000256" key="4">
    <source>
        <dbReference type="RuleBase" id="RU361279"/>
    </source>
</evidence>
<evidence type="ECO:0000256" key="2">
    <source>
        <dbReference type="ARBA" id="ARBA00022741"/>
    </source>
</evidence>
<comment type="catalytic activity">
    <reaction evidence="4">
        <text>(6S)-5-formyl-5,6,7,8-tetrahydrofolate + ATP = (6R)-5,10-methenyltetrahydrofolate + ADP + phosphate</text>
        <dbReference type="Rhea" id="RHEA:10488"/>
        <dbReference type="ChEBI" id="CHEBI:30616"/>
        <dbReference type="ChEBI" id="CHEBI:43474"/>
        <dbReference type="ChEBI" id="CHEBI:57455"/>
        <dbReference type="ChEBI" id="CHEBI:57457"/>
        <dbReference type="ChEBI" id="CHEBI:456216"/>
        <dbReference type="EC" id="6.3.3.2"/>
    </reaction>
</comment>
<dbReference type="InterPro" id="IPR024185">
    <property type="entry name" value="FTHF_cligase-like_sf"/>
</dbReference>
<dbReference type="PANTHER" id="PTHR23407:SF1">
    <property type="entry name" value="5-FORMYLTETRAHYDROFOLATE CYCLO-LIGASE"/>
    <property type="match status" value="1"/>
</dbReference>
<dbReference type="EMBL" id="CP096034">
    <property type="protein sequence ID" value="UPM55670.1"/>
    <property type="molecule type" value="Genomic_DNA"/>
</dbReference>
<keyword evidence="7" id="KW-1185">Reference proteome</keyword>
<keyword evidence="4" id="KW-0479">Metal-binding</keyword>
<dbReference type="InterPro" id="IPR037171">
    <property type="entry name" value="NagB/RpiA_transferase-like"/>
</dbReference>
<keyword evidence="6" id="KW-0436">Ligase</keyword>
<proteinExistence type="inferred from homology"/>
<comment type="similarity">
    <text evidence="1 4">Belongs to the 5-formyltetrahydrofolate cyclo-ligase family.</text>
</comment>
<keyword evidence="2 4" id="KW-0547">Nucleotide-binding</keyword>
<keyword evidence="4" id="KW-0460">Magnesium</keyword>
<evidence type="ECO:0000256" key="3">
    <source>
        <dbReference type="ARBA" id="ARBA00022840"/>
    </source>
</evidence>